<keyword evidence="3" id="KW-1185">Reference proteome</keyword>
<dbReference type="PROSITE" id="PS50930">
    <property type="entry name" value="HTH_LYTTR"/>
    <property type="match status" value="1"/>
</dbReference>
<dbReference type="InterPro" id="IPR007492">
    <property type="entry name" value="LytTR_DNA-bd_dom"/>
</dbReference>
<dbReference type="PANTHER" id="PTHR37299">
    <property type="entry name" value="TRANSCRIPTIONAL REGULATOR-RELATED"/>
    <property type="match status" value="1"/>
</dbReference>
<dbReference type="STRING" id="263852.SAMN02745116_00230"/>
<dbReference type="RefSeq" id="WP_078806206.1">
    <property type="nucleotide sequence ID" value="NZ_FUXI01000002.1"/>
</dbReference>
<accession>A0A1T4KFS1</accession>
<dbReference type="PANTHER" id="PTHR37299:SF1">
    <property type="entry name" value="STAGE 0 SPORULATION PROTEIN A HOMOLOG"/>
    <property type="match status" value="1"/>
</dbReference>
<protein>
    <submittedName>
        <fullName evidence="2">LytTr DNA-binding domain-containing protein</fullName>
    </submittedName>
</protein>
<gene>
    <name evidence="2" type="ORF">SAMN02745116_00230</name>
</gene>
<dbReference type="EMBL" id="FUXI01000002">
    <property type="protein sequence ID" value="SJZ41215.1"/>
    <property type="molecule type" value="Genomic_DNA"/>
</dbReference>
<keyword evidence="2" id="KW-0238">DNA-binding</keyword>
<organism evidence="2 3">
    <name type="scientific">Pilibacter termitis</name>
    <dbReference type="NCBI Taxonomy" id="263852"/>
    <lineage>
        <taxon>Bacteria</taxon>
        <taxon>Bacillati</taxon>
        <taxon>Bacillota</taxon>
        <taxon>Bacilli</taxon>
        <taxon>Lactobacillales</taxon>
        <taxon>Enterococcaceae</taxon>
        <taxon>Pilibacter</taxon>
    </lineage>
</organism>
<evidence type="ECO:0000259" key="1">
    <source>
        <dbReference type="PROSITE" id="PS50930"/>
    </source>
</evidence>
<dbReference type="GO" id="GO:0000156">
    <property type="term" value="F:phosphorelay response regulator activity"/>
    <property type="evidence" value="ECO:0007669"/>
    <property type="project" value="InterPro"/>
</dbReference>
<sequence length="114" mass="13350">MEENKFVFKSQGNFYSIDVGEILFFRTIKNHVVEVVTSDKTYQIYGTLAHINAVTPEYFFVSHRSCIVNLKKVYSVDTHKNIILFSEKPKEFCKVSRSNKKHLIKQLQLGYNLK</sequence>
<dbReference type="AlphaFoldDB" id="A0A1T4KFS1"/>
<evidence type="ECO:0000313" key="2">
    <source>
        <dbReference type="EMBL" id="SJZ41215.1"/>
    </source>
</evidence>
<dbReference type="Proteomes" id="UP000190328">
    <property type="component" value="Unassembled WGS sequence"/>
</dbReference>
<dbReference type="GO" id="GO:0003677">
    <property type="term" value="F:DNA binding"/>
    <property type="evidence" value="ECO:0007669"/>
    <property type="project" value="UniProtKB-KW"/>
</dbReference>
<dbReference type="InterPro" id="IPR046947">
    <property type="entry name" value="LytR-like"/>
</dbReference>
<name>A0A1T4KFS1_9ENTE</name>
<dbReference type="Gene3D" id="2.40.50.1020">
    <property type="entry name" value="LytTr DNA-binding domain"/>
    <property type="match status" value="1"/>
</dbReference>
<dbReference type="SMART" id="SM00850">
    <property type="entry name" value="LytTR"/>
    <property type="match status" value="1"/>
</dbReference>
<reference evidence="2 3" key="1">
    <citation type="submission" date="2017-02" db="EMBL/GenBank/DDBJ databases">
        <authorList>
            <person name="Peterson S.W."/>
        </authorList>
    </citation>
    <scope>NUCLEOTIDE SEQUENCE [LARGE SCALE GENOMIC DNA]</scope>
    <source>
        <strain evidence="2 3">ATCC BAA-1030</strain>
    </source>
</reference>
<dbReference type="OrthoDB" id="9809318at2"/>
<feature type="domain" description="HTH LytTR-type" evidence="1">
    <location>
        <begin position="6"/>
        <end position="109"/>
    </location>
</feature>
<dbReference type="Pfam" id="PF04397">
    <property type="entry name" value="LytTR"/>
    <property type="match status" value="1"/>
</dbReference>
<proteinExistence type="predicted"/>
<evidence type="ECO:0000313" key="3">
    <source>
        <dbReference type="Proteomes" id="UP000190328"/>
    </source>
</evidence>